<keyword evidence="7" id="KW-1185">Reference proteome</keyword>
<dbReference type="PRINTS" id="PR00753">
    <property type="entry name" value="ACCSYNTHASE"/>
</dbReference>
<dbReference type="InterPro" id="IPR004838">
    <property type="entry name" value="NHTrfase_class1_PyrdxlP-BS"/>
</dbReference>
<evidence type="ECO:0000256" key="1">
    <source>
        <dbReference type="ARBA" id="ARBA00007441"/>
    </source>
</evidence>
<dbReference type="Proteomes" id="UP000825935">
    <property type="component" value="Chromosome 23"/>
</dbReference>
<protein>
    <recommendedName>
        <fullName evidence="5">Aminotransferase class I/classII large domain-containing protein</fullName>
    </recommendedName>
</protein>
<evidence type="ECO:0000256" key="4">
    <source>
        <dbReference type="SAM" id="Phobius"/>
    </source>
</evidence>
<reference evidence="6 7" key="1">
    <citation type="submission" date="2021-08" db="EMBL/GenBank/DDBJ databases">
        <title>WGS assembly of Ceratopteris richardii.</title>
        <authorList>
            <person name="Marchant D.B."/>
            <person name="Chen G."/>
            <person name="Jenkins J."/>
            <person name="Shu S."/>
            <person name="Leebens-Mack J."/>
            <person name="Grimwood J."/>
            <person name="Schmutz J."/>
            <person name="Soltis P."/>
            <person name="Soltis D."/>
            <person name="Chen Z.-H."/>
        </authorList>
    </citation>
    <scope>NUCLEOTIDE SEQUENCE [LARGE SCALE GENOMIC DNA]</scope>
    <source>
        <strain evidence="6">Whitten #5841</strain>
        <tissue evidence="6">Leaf</tissue>
    </source>
</reference>
<dbReference type="InterPro" id="IPR015422">
    <property type="entry name" value="PyrdxlP-dep_Trfase_small"/>
</dbReference>
<dbReference type="OrthoDB" id="691673at2759"/>
<dbReference type="EMBL" id="CM035428">
    <property type="protein sequence ID" value="KAH7302277.1"/>
    <property type="molecule type" value="Genomic_DNA"/>
</dbReference>
<evidence type="ECO:0000256" key="2">
    <source>
        <dbReference type="ARBA" id="ARBA00022898"/>
    </source>
</evidence>
<keyword evidence="2" id="KW-0663">Pyridoxal phosphate</keyword>
<dbReference type="InterPro" id="IPR050478">
    <property type="entry name" value="Ethylene_sulfur-biosynth"/>
</dbReference>
<dbReference type="AlphaFoldDB" id="A0A8T2S2R5"/>
<dbReference type="CDD" id="cd00609">
    <property type="entry name" value="AAT_like"/>
    <property type="match status" value="1"/>
</dbReference>
<dbReference type="OMA" id="SACHCNE"/>
<keyword evidence="4" id="KW-0812">Transmembrane</keyword>
<feature type="domain" description="Aminotransferase class I/classII large" evidence="5">
    <location>
        <begin position="133"/>
        <end position="515"/>
    </location>
</feature>
<feature type="transmembrane region" description="Helical" evidence="4">
    <location>
        <begin position="16"/>
        <end position="35"/>
    </location>
</feature>
<dbReference type="PANTHER" id="PTHR43795">
    <property type="entry name" value="BIFUNCTIONAL ASPARTATE AMINOTRANSFERASE AND GLUTAMATE/ASPARTATE-PREPHENATE AMINOTRANSFERASE-RELATED"/>
    <property type="match status" value="1"/>
</dbReference>
<name>A0A8T2S2R5_CERRI</name>
<dbReference type="Pfam" id="PF00155">
    <property type="entry name" value="Aminotran_1_2"/>
    <property type="match status" value="1"/>
</dbReference>
<feature type="region of interest" description="Disordered" evidence="3">
    <location>
        <begin position="41"/>
        <end position="91"/>
    </location>
</feature>
<evidence type="ECO:0000259" key="5">
    <source>
        <dbReference type="Pfam" id="PF00155"/>
    </source>
</evidence>
<dbReference type="PANTHER" id="PTHR43795:SF39">
    <property type="entry name" value="AMINOTRANSFERASE CLASS I_CLASSII DOMAIN-CONTAINING PROTEIN"/>
    <property type="match status" value="1"/>
</dbReference>
<accession>A0A8T2S2R5</accession>
<sequence>MRIIVPLQGVVQGRGGVFWGSVIPCGLFYLLQLYIRQRRPNSSEEDNGETGEAAPSSDASLSRVNSHSDVSAANNKESTSSGSHIQLRSPRRPSFVSHRAITLSDTGDSAYYIGWREYYKDPYHATDNPNGIIQLGLAENTLSLDLLQDWLSHHPEASMWNEGEEFSLVDMAPYQYTHGIPALKAVLSDFLGNLMKGSLPFYADNIVVTAGATAALEILAFCLGDAGDSFLVPSPYYPGGICRFDRDIKWKSGIQLVPVYCPSHEGFKISKRALEKAYNQSQREGSRVRAVLITTPGNPVGSTLDAETIQGVLDFARKKGVHVISDEIYAASVFKGEFVSASQILASGDYDPDFVHIVYGLSKDFGIPGFRVGLLYSTNEKILAAARNLTRFCTVSSYTQKLLVHLFKDKGFIERFLEENRQRLKNRHETVLKHLEMAKISCADSNGGLYVFVDLRHLLTSSSVEAENDLWKKLLYEVKVSLSPASACHYPESGWFRLCFANLDDLTLVVALERLCSFIKAMKK</sequence>
<dbReference type="GO" id="GO:0006520">
    <property type="term" value="P:amino acid metabolic process"/>
    <property type="evidence" value="ECO:0007669"/>
    <property type="project" value="TreeGrafter"/>
</dbReference>
<keyword evidence="4" id="KW-0472">Membrane</keyword>
<evidence type="ECO:0000313" key="7">
    <source>
        <dbReference type="Proteomes" id="UP000825935"/>
    </source>
</evidence>
<dbReference type="InterPro" id="IPR015424">
    <property type="entry name" value="PyrdxlP-dep_Trfase"/>
</dbReference>
<comment type="similarity">
    <text evidence="1">Belongs to the class-I pyridoxal-phosphate-dependent aminotransferase family.</text>
</comment>
<dbReference type="InterPro" id="IPR004839">
    <property type="entry name" value="Aminotransferase_I/II_large"/>
</dbReference>
<evidence type="ECO:0000313" key="6">
    <source>
        <dbReference type="EMBL" id="KAH7302277.1"/>
    </source>
</evidence>
<dbReference type="Gene3D" id="3.90.1150.10">
    <property type="entry name" value="Aspartate Aminotransferase, domain 1"/>
    <property type="match status" value="1"/>
</dbReference>
<feature type="compositionally biased region" description="Polar residues" evidence="3">
    <location>
        <begin position="57"/>
        <end position="86"/>
    </location>
</feature>
<evidence type="ECO:0000256" key="3">
    <source>
        <dbReference type="SAM" id="MobiDB-lite"/>
    </source>
</evidence>
<comment type="caution">
    <text evidence="6">The sequence shown here is derived from an EMBL/GenBank/DDBJ whole genome shotgun (WGS) entry which is preliminary data.</text>
</comment>
<dbReference type="Gene3D" id="3.40.640.10">
    <property type="entry name" value="Type I PLP-dependent aspartate aminotransferase-like (Major domain)"/>
    <property type="match status" value="1"/>
</dbReference>
<gene>
    <name evidence="6" type="ORF">KP509_23G063700</name>
</gene>
<dbReference type="GO" id="GO:0030170">
    <property type="term" value="F:pyridoxal phosphate binding"/>
    <property type="evidence" value="ECO:0007669"/>
    <property type="project" value="InterPro"/>
</dbReference>
<dbReference type="SUPFAM" id="SSF53383">
    <property type="entry name" value="PLP-dependent transferases"/>
    <property type="match status" value="1"/>
</dbReference>
<dbReference type="GO" id="GO:0008483">
    <property type="term" value="F:transaminase activity"/>
    <property type="evidence" value="ECO:0007669"/>
    <property type="project" value="TreeGrafter"/>
</dbReference>
<keyword evidence="4" id="KW-1133">Transmembrane helix</keyword>
<dbReference type="InterPro" id="IPR015421">
    <property type="entry name" value="PyrdxlP-dep_Trfase_major"/>
</dbReference>
<proteinExistence type="inferred from homology"/>
<dbReference type="PROSITE" id="PS00105">
    <property type="entry name" value="AA_TRANSFER_CLASS_1"/>
    <property type="match status" value="1"/>
</dbReference>
<organism evidence="6 7">
    <name type="scientific">Ceratopteris richardii</name>
    <name type="common">Triangle waterfern</name>
    <dbReference type="NCBI Taxonomy" id="49495"/>
    <lineage>
        <taxon>Eukaryota</taxon>
        <taxon>Viridiplantae</taxon>
        <taxon>Streptophyta</taxon>
        <taxon>Embryophyta</taxon>
        <taxon>Tracheophyta</taxon>
        <taxon>Polypodiopsida</taxon>
        <taxon>Polypodiidae</taxon>
        <taxon>Polypodiales</taxon>
        <taxon>Pteridineae</taxon>
        <taxon>Pteridaceae</taxon>
        <taxon>Parkerioideae</taxon>
        <taxon>Ceratopteris</taxon>
    </lineage>
</organism>